<dbReference type="AlphaFoldDB" id="A0A060BWD7"/>
<feature type="non-terminal residue" evidence="2">
    <location>
        <position position="133"/>
    </location>
</feature>
<dbReference type="Gene3D" id="3.90.550.10">
    <property type="entry name" value="Spore Coat Polysaccharide Biosynthesis Protein SpsA, Chain A"/>
    <property type="match status" value="1"/>
</dbReference>
<dbReference type="CDD" id="cd00761">
    <property type="entry name" value="Glyco_tranf_GTA_type"/>
    <property type="match status" value="1"/>
</dbReference>
<evidence type="ECO:0000259" key="1">
    <source>
        <dbReference type="Pfam" id="PF00535"/>
    </source>
</evidence>
<evidence type="ECO:0000313" key="2">
    <source>
        <dbReference type="EMBL" id="AIA85135.1"/>
    </source>
</evidence>
<dbReference type="SUPFAM" id="SSF53448">
    <property type="entry name" value="Nucleotide-diphospho-sugar transferases"/>
    <property type="match status" value="1"/>
</dbReference>
<accession>A0A060BWD7</accession>
<reference evidence="2" key="1">
    <citation type="journal article" date="2013" name="Environ. Microbiol.">
        <title>Seasonally variable intestinal metagenomes of the red palm weevil (Rhynchophorus ferrugineus).</title>
        <authorList>
            <person name="Jia S."/>
            <person name="Zhang X."/>
            <person name="Zhang G."/>
            <person name="Yin A."/>
            <person name="Zhang S."/>
            <person name="Li F."/>
            <person name="Wang L."/>
            <person name="Zhao D."/>
            <person name="Yun Q."/>
            <person name="Tala"/>
            <person name="Wang J."/>
            <person name="Sun G."/>
            <person name="Baabdullah M."/>
            <person name="Yu X."/>
            <person name="Hu S."/>
            <person name="Al-Mssallem I.S."/>
            <person name="Yu J."/>
        </authorList>
    </citation>
    <scope>NUCLEOTIDE SEQUENCE</scope>
</reference>
<sequence length="133" mass="15032">MKIKENGLPLFSILIPTYNRSALLINALKSVMAQDFHDFEVIVCDDCSTDDTMSVMQEISGNDKRIKYYRNNFNLGPVENTKKLLYDHAAGKYVLFLCDDDYLFDSSFFKAAADVIFEDPEVGVVIADSKVVN</sequence>
<dbReference type="PANTHER" id="PTHR22916">
    <property type="entry name" value="GLYCOSYLTRANSFERASE"/>
    <property type="match status" value="1"/>
</dbReference>
<feature type="domain" description="Glycosyltransferase 2-like" evidence="1">
    <location>
        <begin position="12"/>
        <end position="125"/>
    </location>
</feature>
<dbReference type="InterPro" id="IPR029044">
    <property type="entry name" value="Nucleotide-diphossugar_trans"/>
</dbReference>
<name>A0A060BWD7_9SPIR</name>
<dbReference type="InterPro" id="IPR001173">
    <property type="entry name" value="Glyco_trans_2-like"/>
</dbReference>
<organism evidence="2">
    <name type="scientific">uncultured Brachyspira sp</name>
    <dbReference type="NCBI Taxonomy" id="221953"/>
    <lineage>
        <taxon>Bacteria</taxon>
        <taxon>Pseudomonadati</taxon>
        <taxon>Spirochaetota</taxon>
        <taxon>Spirochaetia</taxon>
        <taxon>Brachyspirales</taxon>
        <taxon>Brachyspiraceae</taxon>
        <taxon>Brachyspira</taxon>
        <taxon>environmental samples</taxon>
    </lineage>
</organism>
<protein>
    <submittedName>
        <fullName evidence="2">Glycos_transf_2</fullName>
    </submittedName>
</protein>
<dbReference type="Pfam" id="PF00535">
    <property type="entry name" value="Glycos_transf_2"/>
    <property type="match status" value="1"/>
</dbReference>
<dbReference type="GO" id="GO:0016758">
    <property type="term" value="F:hexosyltransferase activity"/>
    <property type="evidence" value="ECO:0007669"/>
    <property type="project" value="UniProtKB-ARBA"/>
</dbReference>
<proteinExistence type="predicted"/>
<dbReference type="PANTHER" id="PTHR22916:SF3">
    <property type="entry name" value="UDP-GLCNAC:BETAGAL BETA-1,3-N-ACETYLGLUCOSAMINYLTRANSFERASE-LIKE PROTEIN 1"/>
    <property type="match status" value="1"/>
</dbReference>
<dbReference type="EMBL" id="KF117877">
    <property type="protein sequence ID" value="AIA85135.1"/>
    <property type="molecule type" value="Genomic_DNA"/>
</dbReference>